<protein>
    <submittedName>
        <fullName evidence="3">Uncharacterized protein</fullName>
    </submittedName>
</protein>
<accession>A0ABR5AJM5</accession>
<gene>
    <name evidence="3" type="ORF">SD70_08315</name>
</gene>
<keyword evidence="4" id="KW-1185">Reference proteome</keyword>
<feature type="region of interest" description="Disordered" evidence="2">
    <location>
        <begin position="149"/>
        <end position="179"/>
    </location>
</feature>
<reference evidence="3 4" key="1">
    <citation type="submission" date="2014-12" db="EMBL/GenBank/DDBJ databases">
        <title>Draft genome sequence of Paenibacillus kamchatkensis strain B-2647.</title>
        <authorList>
            <person name="Karlyshev A.V."/>
            <person name="Kudryashova E.B."/>
        </authorList>
    </citation>
    <scope>NUCLEOTIDE SEQUENCE [LARGE SCALE GENOMIC DNA]</scope>
    <source>
        <strain evidence="3 4">VKM B-2647</strain>
    </source>
</reference>
<comment type="caution">
    <text evidence="3">The sequence shown here is derived from an EMBL/GenBank/DDBJ whole genome shotgun (WGS) entry which is preliminary data.</text>
</comment>
<dbReference type="RefSeq" id="WP_041047134.1">
    <property type="nucleotide sequence ID" value="NZ_JXAK01000011.1"/>
</dbReference>
<evidence type="ECO:0000313" key="4">
    <source>
        <dbReference type="Proteomes" id="UP000031967"/>
    </source>
</evidence>
<feature type="coiled-coil region" evidence="1">
    <location>
        <begin position="62"/>
        <end position="89"/>
    </location>
</feature>
<name>A0ABR5AJM5_9BACL</name>
<evidence type="ECO:0000313" key="3">
    <source>
        <dbReference type="EMBL" id="KIL41249.1"/>
    </source>
</evidence>
<keyword evidence="1" id="KW-0175">Coiled coil</keyword>
<organism evidence="3 4">
    <name type="scientific">Gordoniibacillus kamchatkensis</name>
    <dbReference type="NCBI Taxonomy" id="1590651"/>
    <lineage>
        <taxon>Bacteria</taxon>
        <taxon>Bacillati</taxon>
        <taxon>Bacillota</taxon>
        <taxon>Bacilli</taxon>
        <taxon>Bacillales</taxon>
        <taxon>Paenibacillaceae</taxon>
        <taxon>Gordoniibacillus</taxon>
    </lineage>
</organism>
<evidence type="ECO:0000256" key="2">
    <source>
        <dbReference type="SAM" id="MobiDB-lite"/>
    </source>
</evidence>
<evidence type="ECO:0000256" key="1">
    <source>
        <dbReference type="SAM" id="Coils"/>
    </source>
</evidence>
<sequence>MEPNWSAIHEQLAAIKAQLGGLYADDADAELKTCRAYGNQLLLDGTALATSDTSAEEKHGITVSMRQAVNKLQEQLDEIKTKTAEAYRKHIGTDEKEAFEQLSPELQQQYNAQAYRSFAAFHAADELLDKLSKLNAALLDAGSELDRMTREEHTAAGRTTAAADVETFDRDPAPSSLSM</sequence>
<proteinExistence type="predicted"/>
<dbReference type="EMBL" id="JXAK01000011">
    <property type="protein sequence ID" value="KIL41249.1"/>
    <property type="molecule type" value="Genomic_DNA"/>
</dbReference>
<dbReference type="Proteomes" id="UP000031967">
    <property type="component" value="Unassembled WGS sequence"/>
</dbReference>